<reference evidence="2 3" key="1">
    <citation type="journal article" date="2018" name="Front. Microbiol.">
        <title>Genome-Wide Analysis of Corynespora cassiicola Leaf Fall Disease Putative Effectors.</title>
        <authorList>
            <person name="Lopez D."/>
            <person name="Ribeiro S."/>
            <person name="Label P."/>
            <person name="Fumanal B."/>
            <person name="Venisse J.S."/>
            <person name="Kohler A."/>
            <person name="de Oliveira R.R."/>
            <person name="Labutti K."/>
            <person name="Lipzen A."/>
            <person name="Lail K."/>
            <person name="Bauer D."/>
            <person name="Ohm R.A."/>
            <person name="Barry K.W."/>
            <person name="Spatafora J."/>
            <person name="Grigoriev I.V."/>
            <person name="Martin F.M."/>
            <person name="Pujade-Renaud V."/>
        </authorList>
    </citation>
    <scope>NUCLEOTIDE SEQUENCE [LARGE SCALE GENOMIC DNA]</scope>
    <source>
        <strain evidence="2 3">Philippines</strain>
    </source>
</reference>
<proteinExistence type="predicted"/>
<dbReference type="SUPFAM" id="SSF75304">
    <property type="entry name" value="Amidase signature (AS) enzymes"/>
    <property type="match status" value="1"/>
</dbReference>
<dbReference type="AlphaFoldDB" id="A0A2T2NI91"/>
<dbReference type="PANTHER" id="PTHR46310:SF7">
    <property type="entry name" value="AMIDASE 1"/>
    <property type="match status" value="1"/>
</dbReference>
<dbReference type="PANTHER" id="PTHR46310">
    <property type="entry name" value="AMIDASE 1"/>
    <property type="match status" value="1"/>
</dbReference>
<dbReference type="Proteomes" id="UP000240883">
    <property type="component" value="Unassembled WGS sequence"/>
</dbReference>
<sequence length="587" mass="65682">MGKVNYLAGLTGCESTFQLAFVYHVSPGDIITKDIILEYSAIDDVYRTSFLDNIVFFGSSQDKVFVDNDTIEFLSSQKFGAWLFIPGRVREDPPPPGPYVVGRKMTWQPWRIYNDTHDTLITSFRPKNIQSNELVEYGSVDQGNPLSVAVPSRCYFKKSASKPLNGVRIVMKDMFNIAGTKASLCNRAWKDLYPASKENAPSIQSLLDQGAIIIGKTKLNAMIVREETMECVDYLAPFNPRGDGYQTSSGSGSGSCATLGAYDWVDFAIGSDTNGSYRKPAHWNGVFAIRPTHGVLSTKGVISFCPMFDVPAFFSRDLIAFPTFAKAWYGNSSLLKSKPRMILYPKDYLPTSNAAQTEVIESFVKSLEEELGLKRTEVCLADQWKKFPPPGAKEDDVAKYLMKAGTLPHYRDSYDQLARFRNEYKEKFGKPPFVHRALQWRWEVAKNVTDDQRDELMNRLHIYKSWALDHIFRVNDGGGVLVVLPIENGEPNYRDAPPPPFSLISGFSPLYLSPISGTPEVTAPIGEITYVSRISNRKEPMHISVSVASSPGTDLYLIETVLKAMKRGNKPLRLSTGRPIYPEPQSS</sequence>
<dbReference type="OrthoDB" id="5423360at2759"/>
<evidence type="ECO:0000313" key="2">
    <source>
        <dbReference type="EMBL" id="PSN65151.1"/>
    </source>
</evidence>
<dbReference type="InterPro" id="IPR023631">
    <property type="entry name" value="Amidase_dom"/>
</dbReference>
<dbReference type="Pfam" id="PF01425">
    <property type="entry name" value="Amidase"/>
    <property type="match status" value="1"/>
</dbReference>
<dbReference type="EMBL" id="KZ678137">
    <property type="protein sequence ID" value="PSN65151.1"/>
    <property type="molecule type" value="Genomic_DNA"/>
</dbReference>
<organism evidence="2 3">
    <name type="scientific">Corynespora cassiicola Philippines</name>
    <dbReference type="NCBI Taxonomy" id="1448308"/>
    <lineage>
        <taxon>Eukaryota</taxon>
        <taxon>Fungi</taxon>
        <taxon>Dikarya</taxon>
        <taxon>Ascomycota</taxon>
        <taxon>Pezizomycotina</taxon>
        <taxon>Dothideomycetes</taxon>
        <taxon>Pleosporomycetidae</taxon>
        <taxon>Pleosporales</taxon>
        <taxon>Corynesporascaceae</taxon>
        <taxon>Corynespora</taxon>
    </lineage>
</organism>
<name>A0A2T2NI91_CORCC</name>
<dbReference type="STRING" id="1448308.A0A2T2NI91"/>
<protein>
    <submittedName>
        <fullName evidence="2">Amidase</fullName>
    </submittedName>
</protein>
<accession>A0A2T2NI91</accession>
<keyword evidence="3" id="KW-1185">Reference proteome</keyword>
<feature type="domain" description="Amidase" evidence="1">
    <location>
        <begin position="157"/>
        <end position="334"/>
    </location>
</feature>
<gene>
    <name evidence="2" type="ORF">BS50DRAFT_635958</name>
</gene>
<evidence type="ECO:0000313" key="3">
    <source>
        <dbReference type="Proteomes" id="UP000240883"/>
    </source>
</evidence>
<dbReference type="InterPro" id="IPR036928">
    <property type="entry name" value="AS_sf"/>
</dbReference>
<evidence type="ECO:0000259" key="1">
    <source>
        <dbReference type="Pfam" id="PF01425"/>
    </source>
</evidence>
<dbReference type="Gene3D" id="3.90.1300.10">
    <property type="entry name" value="Amidase signature (AS) domain"/>
    <property type="match status" value="1"/>
</dbReference>